<proteinExistence type="predicted"/>
<organism evidence="1 2">
    <name type="scientific">Thermobifida halotolerans</name>
    <dbReference type="NCBI Taxonomy" id="483545"/>
    <lineage>
        <taxon>Bacteria</taxon>
        <taxon>Bacillati</taxon>
        <taxon>Actinomycetota</taxon>
        <taxon>Actinomycetes</taxon>
        <taxon>Streptosporangiales</taxon>
        <taxon>Nocardiopsidaceae</taxon>
        <taxon>Thermobifida</taxon>
    </lineage>
</organism>
<protein>
    <submittedName>
        <fullName evidence="1">Uncharacterized protein</fullName>
    </submittedName>
</protein>
<name>A0AA97M5G7_9ACTN</name>
<keyword evidence="2" id="KW-1185">Reference proteome</keyword>
<dbReference type="Proteomes" id="UP000265719">
    <property type="component" value="Chromosome"/>
</dbReference>
<reference evidence="1" key="1">
    <citation type="submission" date="2020-10" db="EMBL/GenBank/DDBJ databases">
        <title>De novo genome project of the cellulose decomposer Thermobifida halotolerans type strain.</title>
        <authorList>
            <person name="Nagy I."/>
            <person name="Horvath B."/>
            <person name="Kukolya J."/>
            <person name="Nagy I."/>
            <person name="Orsini M."/>
        </authorList>
    </citation>
    <scope>NUCLEOTIDE SEQUENCE</scope>
    <source>
        <strain evidence="1">DSM 44931</strain>
    </source>
</reference>
<dbReference type="RefSeq" id="WP_147416856.1">
    <property type="nucleotide sequence ID" value="NZ_CP063196.1"/>
</dbReference>
<evidence type="ECO:0000313" key="1">
    <source>
        <dbReference type="EMBL" id="UOE21025.1"/>
    </source>
</evidence>
<dbReference type="EMBL" id="CP063196">
    <property type="protein sequence ID" value="UOE21025.1"/>
    <property type="molecule type" value="Genomic_DNA"/>
</dbReference>
<evidence type="ECO:0000313" key="2">
    <source>
        <dbReference type="Proteomes" id="UP000265719"/>
    </source>
</evidence>
<dbReference type="AlphaFoldDB" id="A0AA97M5G7"/>
<accession>A0AA97M5G7</accession>
<sequence length="63" mass="6717">MDLIVAWNLLAAEARGVFRSAMDVDDATWALSTALIPLPYHRHTGSALAADARHVLAGGRTCV</sequence>
<gene>
    <name evidence="1" type="ORF">NI17_007665</name>
</gene>
<dbReference type="KEGG" id="thao:NI17_007665"/>